<organism evidence="1">
    <name type="scientific">viral metagenome</name>
    <dbReference type="NCBI Taxonomy" id="1070528"/>
    <lineage>
        <taxon>unclassified sequences</taxon>
        <taxon>metagenomes</taxon>
        <taxon>organismal metagenomes</taxon>
    </lineage>
</organism>
<accession>A0A6C0L7Y0</accession>
<reference evidence="1" key="1">
    <citation type="journal article" date="2020" name="Nature">
        <title>Giant virus diversity and host interactions through global metagenomics.</title>
        <authorList>
            <person name="Schulz F."/>
            <person name="Roux S."/>
            <person name="Paez-Espino D."/>
            <person name="Jungbluth S."/>
            <person name="Walsh D.A."/>
            <person name="Denef V.J."/>
            <person name="McMahon K.D."/>
            <person name="Konstantinidis K.T."/>
            <person name="Eloe-Fadrosh E.A."/>
            <person name="Kyrpides N.C."/>
            <person name="Woyke T."/>
        </authorList>
    </citation>
    <scope>NUCLEOTIDE SEQUENCE</scope>
    <source>
        <strain evidence="1">GVMAG-M-3300027759-16</strain>
    </source>
</reference>
<dbReference type="AlphaFoldDB" id="A0A6C0L7Y0"/>
<evidence type="ECO:0000313" key="1">
    <source>
        <dbReference type="EMBL" id="QHU26235.1"/>
    </source>
</evidence>
<proteinExistence type="predicted"/>
<name>A0A6C0L7Y0_9ZZZZ</name>
<protein>
    <submittedName>
        <fullName evidence="1">Uncharacterized protein</fullName>
    </submittedName>
</protein>
<dbReference type="EMBL" id="MN740437">
    <property type="protein sequence ID" value="QHU26235.1"/>
    <property type="molecule type" value="Genomic_DNA"/>
</dbReference>
<sequence length="157" mass="17538">MDCTYKPIPWTRPVARPKPVKGCSSVCLTEVKPLPQFALNAYARYTAKKDEFATKKAAEKAAMDALQAEMDALNKKGTAYRVPQKGKTQNEYLLDAKGTAMAKHISNLSSLAHSYDKFLQENKALEEVMYLQKKMEEAYGPAKLLQEASRASWAALF</sequence>